<dbReference type="SUPFAM" id="SSF53697">
    <property type="entry name" value="SIS domain"/>
    <property type="match status" value="1"/>
</dbReference>
<evidence type="ECO:0000259" key="4">
    <source>
        <dbReference type="PROSITE" id="PS51071"/>
    </source>
</evidence>
<dbReference type="CDD" id="cd05013">
    <property type="entry name" value="SIS_RpiR"/>
    <property type="match status" value="1"/>
</dbReference>
<dbReference type="Gene3D" id="1.10.10.10">
    <property type="entry name" value="Winged helix-like DNA-binding domain superfamily/Winged helix DNA-binding domain"/>
    <property type="match status" value="1"/>
</dbReference>
<evidence type="ECO:0000313" key="6">
    <source>
        <dbReference type="EMBL" id="GGG76888.1"/>
    </source>
</evidence>
<dbReference type="Pfam" id="PF01418">
    <property type="entry name" value="HTH_6"/>
    <property type="match status" value="1"/>
</dbReference>
<dbReference type="GO" id="GO:1901135">
    <property type="term" value="P:carbohydrate derivative metabolic process"/>
    <property type="evidence" value="ECO:0007669"/>
    <property type="project" value="InterPro"/>
</dbReference>
<proteinExistence type="predicted"/>
<reference evidence="6" key="1">
    <citation type="journal article" date="2014" name="Int. J. Syst. Evol. Microbiol.">
        <title>Complete genome sequence of Corynebacterium casei LMG S-19264T (=DSM 44701T), isolated from a smear-ripened cheese.</title>
        <authorList>
            <consortium name="US DOE Joint Genome Institute (JGI-PGF)"/>
            <person name="Walter F."/>
            <person name="Albersmeier A."/>
            <person name="Kalinowski J."/>
            <person name="Ruckert C."/>
        </authorList>
    </citation>
    <scope>NUCLEOTIDE SEQUENCE</scope>
    <source>
        <strain evidence="6">CGMCC 1.12754</strain>
    </source>
</reference>
<dbReference type="PROSITE" id="PS51464">
    <property type="entry name" value="SIS"/>
    <property type="match status" value="1"/>
</dbReference>
<dbReference type="GO" id="GO:0097367">
    <property type="term" value="F:carbohydrate derivative binding"/>
    <property type="evidence" value="ECO:0007669"/>
    <property type="project" value="InterPro"/>
</dbReference>
<keyword evidence="3" id="KW-0804">Transcription</keyword>
<dbReference type="GO" id="GO:0003700">
    <property type="term" value="F:DNA-binding transcription factor activity"/>
    <property type="evidence" value="ECO:0007669"/>
    <property type="project" value="InterPro"/>
</dbReference>
<evidence type="ECO:0000259" key="5">
    <source>
        <dbReference type="PROSITE" id="PS51464"/>
    </source>
</evidence>
<evidence type="ECO:0000256" key="3">
    <source>
        <dbReference type="ARBA" id="ARBA00023163"/>
    </source>
</evidence>
<dbReference type="InterPro" id="IPR035472">
    <property type="entry name" value="RpiR-like_SIS"/>
</dbReference>
<dbReference type="Gene3D" id="3.40.50.10490">
    <property type="entry name" value="Glucose-6-phosphate isomerase like protein, domain 1"/>
    <property type="match status" value="1"/>
</dbReference>
<dbReference type="PANTHER" id="PTHR30514">
    <property type="entry name" value="GLUCOKINASE"/>
    <property type="match status" value="1"/>
</dbReference>
<gene>
    <name evidence="6" type="primary">rpiR2</name>
    <name evidence="6" type="ORF">GCM10011398_22400</name>
</gene>
<dbReference type="AlphaFoldDB" id="A0A917HEU2"/>
<dbReference type="InterPro" id="IPR046348">
    <property type="entry name" value="SIS_dom_sf"/>
</dbReference>
<dbReference type="Proteomes" id="UP000622860">
    <property type="component" value="Unassembled WGS sequence"/>
</dbReference>
<reference evidence="6" key="2">
    <citation type="submission" date="2020-09" db="EMBL/GenBank/DDBJ databases">
        <authorList>
            <person name="Sun Q."/>
            <person name="Zhou Y."/>
        </authorList>
    </citation>
    <scope>NUCLEOTIDE SEQUENCE</scope>
    <source>
        <strain evidence="6">CGMCC 1.12754</strain>
    </source>
</reference>
<feature type="domain" description="SIS" evidence="5">
    <location>
        <begin position="112"/>
        <end position="252"/>
    </location>
</feature>
<keyword evidence="7" id="KW-1185">Reference proteome</keyword>
<evidence type="ECO:0000256" key="1">
    <source>
        <dbReference type="ARBA" id="ARBA00023015"/>
    </source>
</evidence>
<keyword evidence="2" id="KW-0238">DNA-binding</keyword>
<protein>
    <submittedName>
        <fullName evidence="6">RpiR family transcriptional regulator</fullName>
    </submittedName>
</protein>
<dbReference type="SUPFAM" id="SSF46689">
    <property type="entry name" value="Homeodomain-like"/>
    <property type="match status" value="1"/>
</dbReference>
<dbReference type="InterPro" id="IPR009057">
    <property type="entry name" value="Homeodomain-like_sf"/>
</dbReference>
<dbReference type="PROSITE" id="PS51071">
    <property type="entry name" value="HTH_RPIR"/>
    <property type="match status" value="1"/>
</dbReference>
<feature type="domain" description="HTH rpiR-type" evidence="4">
    <location>
        <begin position="1"/>
        <end position="77"/>
    </location>
</feature>
<name>A0A917HEU2_9BACI</name>
<dbReference type="EMBL" id="BMFR01000008">
    <property type="protein sequence ID" value="GGG76888.1"/>
    <property type="molecule type" value="Genomic_DNA"/>
</dbReference>
<keyword evidence="1" id="KW-0805">Transcription regulation</keyword>
<dbReference type="GO" id="GO:0003677">
    <property type="term" value="F:DNA binding"/>
    <property type="evidence" value="ECO:0007669"/>
    <property type="project" value="UniProtKB-KW"/>
</dbReference>
<accession>A0A917HEU2</accession>
<dbReference type="RefSeq" id="WP_188455487.1">
    <property type="nucleotide sequence ID" value="NZ_BMFR01000008.1"/>
</dbReference>
<dbReference type="InterPro" id="IPR001347">
    <property type="entry name" value="SIS_dom"/>
</dbReference>
<comment type="caution">
    <text evidence="6">The sequence shown here is derived from an EMBL/GenBank/DDBJ whole genome shotgun (WGS) entry which is preliminary data.</text>
</comment>
<organism evidence="6 7">
    <name type="scientific">Virgibacillus oceani</name>
    <dbReference type="NCBI Taxonomy" id="1479511"/>
    <lineage>
        <taxon>Bacteria</taxon>
        <taxon>Bacillati</taxon>
        <taxon>Bacillota</taxon>
        <taxon>Bacilli</taxon>
        <taxon>Bacillales</taxon>
        <taxon>Bacillaceae</taxon>
        <taxon>Virgibacillus</taxon>
    </lineage>
</organism>
<dbReference type="InterPro" id="IPR047640">
    <property type="entry name" value="RpiR-like"/>
</dbReference>
<dbReference type="Pfam" id="PF01380">
    <property type="entry name" value="SIS"/>
    <property type="match status" value="1"/>
</dbReference>
<sequence length="271" mass="29610">MKYISMIDACYHGLTKSEKKIADYIKKEGKKIIYQPIKTFTQNVGVGDATVIRFCKKVGFEGYQDLKLQIAADDLSEESPSIDTYIDRVARNFGKVISSTIDLLDKDALENAITEIENSNKILIFGVGASGLAAQETEIGFLRVGKSAKAVTDSHFQAMEASLTTNKDVIIVLSLSGRTRDVFESMMIAKKNGSKIVVITDFKLSPIAKNADIVLNTSMEETIVDGGSLSAKVSQLLVVDIITTGFALRNKDKSVKLNQITAKSILDKTIE</sequence>
<dbReference type="InterPro" id="IPR036388">
    <property type="entry name" value="WH-like_DNA-bd_sf"/>
</dbReference>
<evidence type="ECO:0000256" key="2">
    <source>
        <dbReference type="ARBA" id="ARBA00023125"/>
    </source>
</evidence>
<dbReference type="InterPro" id="IPR000281">
    <property type="entry name" value="HTH_RpiR"/>
</dbReference>
<evidence type="ECO:0000313" key="7">
    <source>
        <dbReference type="Proteomes" id="UP000622860"/>
    </source>
</evidence>
<dbReference type="PANTHER" id="PTHR30514:SF1">
    <property type="entry name" value="HTH-TYPE TRANSCRIPTIONAL REGULATOR HEXR-RELATED"/>
    <property type="match status" value="1"/>
</dbReference>